<gene>
    <name evidence="2" type="ORF">SLEP1_g35211</name>
</gene>
<organism evidence="2 3">
    <name type="scientific">Rubroshorea leprosula</name>
    <dbReference type="NCBI Taxonomy" id="152421"/>
    <lineage>
        <taxon>Eukaryota</taxon>
        <taxon>Viridiplantae</taxon>
        <taxon>Streptophyta</taxon>
        <taxon>Embryophyta</taxon>
        <taxon>Tracheophyta</taxon>
        <taxon>Spermatophyta</taxon>
        <taxon>Magnoliopsida</taxon>
        <taxon>eudicotyledons</taxon>
        <taxon>Gunneridae</taxon>
        <taxon>Pentapetalae</taxon>
        <taxon>rosids</taxon>
        <taxon>malvids</taxon>
        <taxon>Malvales</taxon>
        <taxon>Dipterocarpaceae</taxon>
        <taxon>Rubroshorea</taxon>
    </lineage>
</organism>
<reference evidence="2 3" key="1">
    <citation type="journal article" date="2021" name="Commun. Biol.">
        <title>The genome of Shorea leprosula (Dipterocarpaceae) highlights the ecological relevance of drought in aseasonal tropical rainforests.</title>
        <authorList>
            <person name="Ng K.K.S."/>
            <person name="Kobayashi M.J."/>
            <person name="Fawcett J.A."/>
            <person name="Hatakeyama M."/>
            <person name="Paape T."/>
            <person name="Ng C.H."/>
            <person name="Ang C.C."/>
            <person name="Tnah L.H."/>
            <person name="Lee C.T."/>
            <person name="Nishiyama T."/>
            <person name="Sese J."/>
            <person name="O'Brien M.J."/>
            <person name="Copetti D."/>
            <person name="Mohd Noor M.I."/>
            <person name="Ong R.C."/>
            <person name="Putra M."/>
            <person name="Sireger I.Z."/>
            <person name="Indrioko S."/>
            <person name="Kosugi Y."/>
            <person name="Izuno A."/>
            <person name="Isagi Y."/>
            <person name="Lee S.L."/>
            <person name="Shimizu K.K."/>
        </authorList>
    </citation>
    <scope>NUCLEOTIDE SEQUENCE [LARGE SCALE GENOMIC DNA]</scope>
    <source>
        <strain evidence="2">214</strain>
    </source>
</reference>
<evidence type="ECO:0000313" key="3">
    <source>
        <dbReference type="Proteomes" id="UP001054252"/>
    </source>
</evidence>
<dbReference type="NCBIfam" id="TIGR01640">
    <property type="entry name" value="F_box_assoc_1"/>
    <property type="match status" value="1"/>
</dbReference>
<protein>
    <recommendedName>
        <fullName evidence="1">F-box associated beta-propeller type 1 domain-containing protein</fullName>
    </recommendedName>
</protein>
<dbReference type="EMBL" id="BPVZ01000070">
    <property type="protein sequence ID" value="GKV25828.1"/>
    <property type="molecule type" value="Genomic_DNA"/>
</dbReference>
<dbReference type="PANTHER" id="PTHR31672">
    <property type="entry name" value="BNACNNG10540D PROTEIN"/>
    <property type="match status" value="1"/>
</dbReference>
<accession>A0AAV5KMJ9</accession>
<dbReference type="InterPro" id="IPR006527">
    <property type="entry name" value="F-box-assoc_dom_typ1"/>
</dbReference>
<evidence type="ECO:0000313" key="2">
    <source>
        <dbReference type="EMBL" id="GKV25828.1"/>
    </source>
</evidence>
<evidence type="ECO:0000259" key="1">
    <source>
        <dbReference type="Pfam" id="PF07734"/>
    </source>
</evidence>
<feature type="domain" description="F-box associated beta-propeller type 1" evidence="1">
    <location>
        <begin position="19"/>
        <end position="271"/>
    </location>
</feature>
<dbReference type="PANTHER" id="PTHR31672:SF13">
    <property type="entry name" value="F-BOX PROTEIN CPR30-LIKE"/>
    <property type="match status" value="1"/>
</dbReference>
<dbReference type="Pfam" id="PF07734">
    <property type="entry name" value="FBA_1"/>
    <property type="match status" value="1"/>
</dbReference>
<sequence length="303" mass="34973">MQETRIDDYLLDKTGNFEIWGVCNGIICFGEGELTIANPATRETKILPKSRVCLRPNGDDYRVRQLRAIGFGYDPKADDYKVVRVWADVPNNNKIHPFLRRAEVYTLSTDSWREIDNFRIEVEIDNVAIMVYILYVKFLERYWNGAYYWMGTADGLENTWTVIVLFDMTYEVFRCIVMPQSCQGKVCLSLTELNGSLALVHPLGAGNSFDIWTMDEFGVNGTWTKPLRIGPLRDKPMPFLFVKSDELLMEDNGQMVSYNLTTKQIKKLPIYGVKIHFRTWIYEQSLVNFSSQGKLSISSYNSI</sequence>
<dbReference type="InterPro" id="IPR017451">
    <property type="entry name" value="F-box-assoc_interact_dom"/>
</dbReference>
<proteinExistence type="predicted"/>
<name>A0AAV5KMJ9_9ROSI</name>
<dbReference type="InterPro" id="IPR050796">
    <property type="entry name" value="SCF_F-box_component"/>
</dbReference>
<comment type="caution">
    <text evidence="2">The sequence shown here is derived from an EMBL/GenBank/DDBJ whole genome shotgun (WGS) entry which is preliminary data.</text>
</comment>
<dbReference type="AlphaFoldDB" id="A0AAV5KMJ9"/>
<keyword evidence="3" id="KW-1185">Reference proteome</keyword>
<dbReference type="Proteomes" id="UP001054252">
    <property type="component" value="Unassembled WGS sequence"/>
</dbReference>